<dbReference type="AlphaFoldDB" id="A0A194WSA3"/>
<dbReference type="GeneID" id="28818138"/>
<sequence length="131" mass="14394">YMLEHGWNPSSYGHNDAHPLTIAAQSFPPSTLKFLLDHGVSPRGTQAMHAAVTWAAIDGEITGGVVTDPTRYEVLDLLLQYGADVNEMEVDPKARRPPRRRDGFTGTPLHRAIGQESLEMVKYLLENGASP</sequence>
<dbReference type="InterPro" id="IPR050745">
    <property type="entry name" value="Multifunctional_regulatory"/>
</dbReference>
<proteinExistence type="predicted"/>
<feature type="region of interest" description="Disordered" evidence="4">
    <location>
        <begin position="89"/>
        <end position="108"/>
    </location>
</feature>
<accession>A0A194WSA3</accession>
<dbReference type="RefSeq" id="XP_018065203.1">
    <property type="nucleotide sequence ID" value="XM_018208412.1"/>
</dbReference>
<keyword evidence="6" id="KW-1185">Reference proteome</keyword>
<dbReference type="PANTHER" id="PTHR24189:SF50">
    <property type="entry name" value="ANKYRIN REPEAT AND SOCS BOX PROTEIN 2"/>
    <property type="match status" value="1"/>
</dbReference>
<evidence type="ECO:0000256" key="4">
    <source>
        <dbReference type="SAM" id="MobiDB-lite"/>
    </source>
</evidence>
<feature type="repeat" description="ANK" evidence="3">
    <location>
        <begin position="104"/>
        <end position="131"/>
    </location>
</feature>
<dbReference type="PROSITE" id="PS50297">
    <property type="entry name" value="ANK_REP_REGION"/>
    <property type="match status" value="1"/>
</dbReference>
<dbReference type="Gene3D" id="1.25.40.20">
    <property type="entry name" value="Ankyrin repeat-containing domain"/>
    <property type="match status" value="1"/>
</dbReference>
<feature type="non-terminal residue" evidence="5">
    <location>
        <position position="131"/>
    </location>
</feature>
<name>A0A194WSA3_MOLSC</name>
<dbReference type="Proteomes" id="UP000070700">
    <property type="component" value="Unassembled WGS sequence"/>
</dbReference>
<dbReference type="InParanoid" id="A0A194WSA3"/>
<evidence type="ECO:0000256" key="3">
    <source>
        <dbReference type="PROSITE-ProRule" id="PRU00023"/>
    </source>
</evidence>
<gene>
    <name evidence="5" type="ORF">LY89DRAFT_558278</name>
</gene>
<feature type="non-terminal residue" evidence="5">
    <location>
        <position position="1"/>
    </location>
</feature>
<dbReference type="InterPro" id="IPR036770">
    <property type="entry name" value="Ankyrin_rpt-contain_sf"/>
</dbReference>
<dbReference type="KEGG" id="psco:LY89DRAFT_558278"/>
<keyword evidence="2 3" id="KW-0040">ANK repeat</keyword>
<dbReference type="Pfam" id="PF13637">
    <property type="entry name" value="Ank_4"/>
    <property type="match status" value="1"/>
</dbReference>
<evidence type="ECO:0000313" key="5">
    <source>
        <dbReference type="EMBL" id="KUJ10848.1"/>
    </source>
</evidence>
<reference evidence="5 6" key="1">
    <citation type="submission" date="2015-10" db="EMBL/GenBank/DDBJ databases">
        <title>Full genome of DAOMC 229536 Phialocephala scopiformis, a fungal endophyte of spruce producing the potent anti-insectan compound rugulosin.</title>
        <authorList>
            <consortium name="DOE Joint Genome Institute"/>
            <person name="Walker A.K."/>
            <person name="Frasz S.L."/>
            <person name="Seifert K.A."/>
            <person name="Miller J.D."/>
            <person name="Mondo S.J."/>
            <person name="Labutti K."/>
            <person name="Lipzen A."/>
            <person name="Dockter R."/>
            <person name="Kennedy M."/>
            <person name="Grigoriev I.V."/>
            <person name="Spatafora J.W."/>
        </authorList>
    </citation>
    <scope>NUCLEOTIDE SEQUENCE [LARGE SCALE GENOMIC DNA]</scope>
    <source>
        <strain evidence="5 6">CBS 120377</strain>
    </source>
</reference>
<dbReference type="EMBL" id="KQ947428">
    <property type="protein sequence ID" value="KUJ10848.1"/>
    <property type="molecule type" value="Genomic_DNA"/>
</dbReference>
<dbReference type="PANTHER" id="PTHR24189">
    <property type="entry name" value="MYOTROPHIN"/>
    <property type="match status" value="1"/>
</dbReference>
<evidence type="ECO:0000256" key="2">
    <source>
        <dbReference type="ARBA" id="ARBA00023043"/>
    </source>
</evidence>
<dbReference type="SUPFAM" id="SSF48403">
    <property type="entry name" value="Ankyrin repeat"/>
    <property type="match status" value="1"/>
</dbReference>
<dbReference type="PROSITE" id="PS50088">
    <property type="entry name" value="ANK_REPEAT"/>
    <property type="match status" value="1"/>
</dbReference>
<dbReference type="OrthoDB" id="194358at2759"/>
<evidence type="ECO:0000256" key="1">
    <source>
        <dbReference type="ARBA" id="ARBA00022737"/>
    </source>
</evidence>
<dbReference type="InterPro" id="IPR002110">
    <property type="entry name" value="Ankyrin_rpt"/>
</dbReference>
<evidence type="ECO:0000313" key="6">
    <source>
        <dbReference type="Proteomes" id="UP000070700"/>
    </source>
</evidence>
<organism evidence="5 6">
    <name type="scientific">Mollisia scopiformis</name>
    <name type="common">Conifer needle endophyte fungus</name>
    <name type="synonym">Phialocephala scopiformis</name>
    <dbReference type="NCBI Taxonomy" id="149040"/>
    <lineage>
        <taxon>Eukaryota</taxon>
        <taxon>Fungi</taxon>
        <taxon>Dikarya</taxon>
        <taxon>Ascomycota</taxon>
        <taxon>Pezizomycotina</taxon>
        <taxon>Leotiomycetes</taxon>
        <taxon>Helotiales</taxon>
        <taxon>Mollisiaceae</taxon>
        <taxon>Mollisia</taxon>
    </lineage>
</organism>
<keyword evidence="1" id="KW-0677">Repeat</keyword>
<protein>
    <submittedName>
        <fullName evidence="5">Uncharacterized protein</fullName>
    </submittedName>
</protein>